<keyword evidence="3" id="KW-1185">Reference proteome</keyword>
<dbReference type="Pfam" id="PF02613">
    <property type="entry name" value="Nitrate_red_del"/>
    <property type="match status" value="1"/>
</dbReference>
<evidence type="ECO:0000256" key="1">
    <source>
        <dbReference type="ARBA" id="ARBA00023186"/>
    </source>
</evidence>
<dbReference type="RefSeq" id="WP_103264779.1">
    <property type="nucleotide sequence ID" value="NZ_CABMLE010000004.1"/>
</dbReference>
<sequence>MTTEYDQEQLAAAGACFSQASRLLYCEPDTEEVAAQVRERLFEAAPYGMDDAYVQRGLACLDAWCVEAARVSDADGCRAFDERVHGLKREWFRLFVGAGTPDAPCWESFYLEPNSQMFGEKTLEVRAAYRRRGLQIERLHAEPDDHLGLMLGFMGHLCGVEADALADGQEDAARVAADEQKAFLAEHVLPWLAVWRYAVEKNADSDYYRGVGAFAFGLCARYARRFGIAFDEEKQVFARNEC</sequence>
<dbReference type="InterPro" id="IPR050289">
    <property type="entry name" value="TorD/DmsD_chaperones"/>
</dbReference>
<dbReference type="OrthoDB" id="9795302at2"/>
<accession>A0A2K2UCC5</accession>
<dbReference type="SUPFAM" id="SSF89155">
    <property type="entry name" value="TorD-like"/>
    <property type="match status" value="1"/>
</dbReference>
<dbReference type="PANTHER" id="PTHR34227">
    <property type="entry name" value="CHAPERONE PROTEIN YCDY"/>
    <property type="match status" value="1"/>
</dbReference>
<dbReference type="EMBL" id="PPEK01000004">
    <property type="protein sequence ID" value="PNV67977.1"/>
    <property type="molecule type" value="Genomic_DNA"/>
</dbReference>
<gene>
    <name evidence="2" type="ORF">C2L71_05530</name>
</gene>
<dbReference type="PANTHER" id="PTHR34227:SF1">
    <property type="entry name" value="DIMETHYL SULFOXIDE REDUCTASE CHAPERONE-RELATED"/>
    <property type="match status" value="1"/>
</dbReference>
<reference evidence="3" key="1">
    <citation type="submission" date="2018-01" db="EMBL/GenBank/DDBJ databases">
        <title>Rubneribacter badeniensis gen. nov., sp. nov., and Colonibacter rubneri, gen. nov., sp. nov., WGS of new members of the Eggerthellaceae.</title>
        <authorList>
            <person name="Danylec N."/>
            <person name="Stoll D.A."/>
            <person name="Doetsch A."/>
            <person name="Kulling S.E."/>
            <person name="Huch M."/>
        </authorList>
    </citation>
    <scope>NUCLEOTIDE SEQUENCE [LARGE SCALE GENOMIC DNA]</scope>
    <source>
        <strain evidence="3">ResAG-96</strain>
    </source>
</reference>
<name>A0A2K2UCC5_9ACTN</name>
<evidence type="ECO:0000313" key="2">
    <source>
        <dbReference type="EMBL" id="PNV67977.1"/>
    </source>
</evidence>
<dbReference type="InterPro" id="IPR020945">
    <property type="entry name" value="DMSO/NO3_reduct_chaperone"/>
</dbReference>
<proteinExistence type="predicted"/>
<organism evidence="2 3">
    <name type="scientific">Enteroscipio rubneri</name>
    <dbReference type="NCBI Taxonomy" id="2070686"/>
    <lineage>
        <taxon>Bacteria</taxon>
        <taxon>Bacillati</taxon>
        <taxon>Actinomycetota</taxon>
        <taxon>Coriobacteriia</taxon>
        <taxon>Eggerthellales</taxon>
        <taxon>Eggerthellaceae</taxon>
        <taxon>Enteroscipio</taxon>
    </lineage>
</organism>
<dbReference type="Gene3D" id="1.10.3480.10">
    <property type="entry name" value="TorD-like"/>
    <property type="match status" value="1"/>
</dbReference>
<comment type="caution">
    <text evidence="2">The sequence shown here is derived from an EMBL/GenBank/DDBJ whole genome shotgun (WGS) entry which is preliminary data.</text>
</comment>
<protein>
    <submittedName>
        <fullName evidence="2">Molecular chaperone TorD</fullName>
    </submittedName>
</protein>
<evidence type="ECO:0000313" key="3">
    <source>
        <dbReference type="Proteomes" id="UP000236197"/>
    </source>
</evidence>
<dbReference type="Proteomes" id="UP000236197">
    <property type="component" value="Unassembled WGS sequence"/>
</dbReference>
<keyword evidence="1" id="KW-0143">Chaperone</keyword>
<dbReference type="AlphaFoldDB" id="A0A2K2UCC5"/>
<dbReference type="InterPro" id="IPR036411">
    <property type="entry name" value="TorD-like_sf"/>
</dbReference>